<feature type="region of interest" description="Disordered" evidence="1">
    <location>
        <begin position="391"/>
        <end position="410"/>
    </location>
</feature>
<feature type="region of interest" description="Disordered" evidence="1">
    <location>
        <begin position="74"/>
        <end position="179"/>
    </location>
</feature>
<dbReference type="VEuPathDB" id="FungiDB:PYU1_G008341"/>
<feature type="compositionally biased region" description="Basic and acidic residues" evidence="1">
    <location>
        <begin position="277"/>
        <end position="295"/>
    </location>
</feature>
<dbReference type="AlphaFoldDB" id="K3WTR1"/>
<protein>
    <recommendedName>
        <fullName evidence="2">Phosphoribosyltransferase domain-containing protein</fullName>
    </recommendedName>
</protein>
<sequence length="547" mass="60752">MMVGTPTLPTLSSFLRSSSMSTSSMSSSPPRMSLSGSSASLAQLNSTRSATQAAWRHKYPLRQQQAFPALMVQSMEQHSRKRKQPISSHDPLQQQRPASSFLSSPIGSSLPRVHDTSSVHQWQQTQQVRTGSNNSFTKTTTNTTTNTNTNSNNATGQHPRLAVAHPLPPVVQRERTSRYLSEGDRRAIIRRIERGEKQVALAKEYRVSRAAICNLYKNRKEVLTRVDRDPDAKHPKKHKHKPLAASPEITPSLPTSPVVLSVDEEQHVEEEEEEEGRELKEEEHGLRYQHQEQLKRSSSNGSESMESDSFRHRSHSPEPRVDRPAAPPKPFHVRDVATHSLPIKNLLRTLRNGDTESPTFRHTANRLMRMLIEEAVAYVQHSQDNDVDVKMGSPSRDSFPGSGSGSGSGSAVVDERDICAITMEEANGASVLLRALTDVLPLASTGAISLTAEDVHSRFPPASHGRRWHIRAQIPERIDPHQVVLLLDLLCGTGERACSTLQYLVHEKRVAPSSIYFVTVNGSVSGLQNVHHYFPDVALITAQMDTN</sequence>
<dbReference type="HOGENOM" id="CLU_458944_0_0_1"/>
<dbReference type="Proteomes" id="UP000019132">
    <property type="component" value="Unassembled WGS sequence"/>
</dbReference>
<feature type="compositionally biased region" description="Polar residues" evidence="1">
    <location>
        <begin position="85"/>
        <end position="98"/>
    </location>
</feature>
<feature type="compositionally biased region" description="Acidic residues" evidence="1">
    <location>
        <begin position="262"/>
        <end position="276"/>
    </location>
</feature>
<dbReference type="InterPro" id="IPR000836">
    <property type="entry name" value="PRTase_dom"/>
</dbReference>
<feature type="domain" description="Phosphoribosyltransferase" evidence="2">
    <location>
        <begin position="343"/>
        <end position="546"/>
    </location>
</feature>
<dbReference type="SUPFAM" id="SSF53271">
    <property type="entry name" value="PRTase-like"/>
    <property type="match status" value="1"/>
</dbReference>
<dbReference type="InterPro" id="IPR009057">
    <property type="entry name" value="Homeodomain-like_sf"/>
</dbReference>
<feature type="region of interest" description="Disordered" evidence="1">
    <location>
        <begin position="226"/>
        <end position="332"/>
    </location>
</feature>
<proteinExistence type="predicted"/>
<evidence type="ECO:0000313" key="3">
    <source>
        <dbReference type="EnsemblProtists" id="PYU1_T008357"/>
    </source>
</evidence>
<dbReference type="Gene3D" id="3.40.50.2020">
    <property type="match status" value="1"/>
</dbReference>
<keyword evidence="4" id="KW-1185">Reference proteome</keyword>
<dbReference type="STRING" id="431595.K3WTR1"/>
<feature type="compositionally biased region" description="Low complexity" evidence="1">
    <location>
        <begin position="1"/>
        <end position="40"/>
    </location>
</feature>
<feature type="compositionally biased region" description="Polar residues" evidence="1">
    <location>
        <begin position="118"/>
        <end position="129"/>
    </location>
</feature>
<reference evidence="4" key="1">
    <citation type="journal article" date="2010" name="Genome Biol.">
        <title>Genome sequence of the necrotrophic plant pathogen Pythium ultimum reveals original pathogenicity mechanisms and effector repertoire.</title>
        <authorList>
            <person name="Levesque C.A."/>
            <person name="Brouwer H."/>
            <person name="Cano L."/>
            <person name="Hamilton J.P."/>
            <person name="Holt C."/>
            <person name="Huitema E."/>
            <person name="Raffaele S."/>
            <person name="Robideau G.P."/>
            <person name="Thines M."/>
            <person name="Win J."/>
            <person name="Zerillo M.M."/>
            <person name="Beakes G.W."/>
            <person name="Boore J.L."/>
            <person name="Busam D."/>
            <person name="Dumas B."/>
            <person name="Ferriera S."/>
            <person name="Fuerstenberg S.I."/>
            <person name="Gachon C.M."/>
            <person name="Gaulin E."/>
            <person name="Govers F."/>
            <person name="Grenville-Briggs L."/>
            <person name="Horner N."/>
            <person name="Hostetler J."/>
            <person name="Jiang R.H."/>
            <person name="Johnson J."/>
            <person name="Krajaejun T."/>
            <person name="Lin H."/>
            <person name="Meijer H.J."/>
            <person name="Moore B."/>
            <person name="Morris P."/>
            <person name="Phuntmart V."/>
            <person name="Puiu D."/>
            <person name="Shetty J."/>
            <person name="Stajich J.E."/>
            <person name="Tripathy S."/>
            <person name="Wawra S."/>
            <person name="van West P."/>
            <person name="Whitty B.R."/>
            <person name="Coutinho P.M."/>
            <person name="Henrissat B."/>
            <person name="Martin F."/>
            <person name="Thomas P.D."/>
            <person name="Tyler B.M."/>
            <person name="De Vries R.P."/>
            <person name="Kamoun S."/>
            <person name="Yandell M."/>
            <person name="Tisserat N."/>
            <person name="Buell C.R."/>
        </authorList>
    </citation>
    <scope>NUCLEOTIDE SEQUENCE</scope>
    <source>
        <strain evidence="4">DAOM:BR144</strain>
    </source>
</reference>
<dbReference type="InParanoid" id="K3WTR1"/>
<accession>K3WTR1</accession>
<reference evidence="4" key="2">
    <citation type="submission" date="2010-04" db="EMBL/GenBank/DDBJ databases">
        <authorList>
            <person name="Buell R."/>
            <person name="Hamilton J."/>
            <person name="Hostetler J."/>
        </authorList>
    </citation>
    <scope>NUCLEOTIDE SEQUENCE [LARGE SCALE GENOMIC DNA]</scope>
    <source>
        <strain evidence="4">DAOM:BR144</strain>
    </source>
</reference>
<feature type="region of interest" description="Disordered" evidence="1">
    <location>
        <begin position="1"/>
        <end position="45"/>
    </location>
</feature>
<evidence type="ECO:0000259" key="2">
    <source>
        <dbReference type="Pfam" id="PF14681"/>
    </source>
</evidence>
<feature type="compositionally biased region" description="Low complexity" evidence="1">
    <location>
        <begin position="130"/>
        <end position="155"/>
    </location>
</feature>
<feature type="compositionally biased region" description="Basic and acidic residues" evidence="1">
    <location>
        <begin position="308"/>
        <end position="323"/>
    </location>
</feature>
<dbReference type="SUPFAM" id="SSF46689">
    <property type="entry name" value="Homeodomain-like"/>
    <property type="match status" value="1"/>
</dbReference>
<dbReference type="InterPro" id="IPR029057">
    <property type="entry name" value="PRTase-like"/>
</dbReference>
<dbReference type="Gene3D" id="1.10.10.60">
    <property type="entry name" value="Homeodomain-like"/>
    <property type="match status" value="1"/>
</dbReference>
<organism evidence="3 4">
    <name type="scientific">Globisporangium ultimum (strain ATCC 200006 / CBS 805.95 / DAOM BR144)</name>
    <name type="common">Pythium ultimum</name>
    <dbReference type="NCBI Taxonomy" id="431595"/>
    <lineage>
        <taxon>Eukaryota</taxon>
        <taxon>Sar</taxon>
        <taxon>Stramenopiles</taxon>
        <taxon>Oomycota</taxon>
        <taxon>Peronosporomycetes</taxon>
        <taxon>Pythiales</taxon>
        <taxon>Pythiaceae</taxon>
        <taxon>Globisporangium</taxon>
    </lineage>
</organism>
<name>K3WTR1_GLOUD</name>
<evidence type="ECO:0000313" key="4">
    <source>
        <dbReference type="Proteomes" id="UP000019132"/>
    </source>
</evidence>
<dbReference type="Pfam" id="PF14681">
    <property type="entry name" value="UPRTase"/>
    <property type="match status" value="1"/>
</dbReference>
<feature type="compositionally biased region" description="Low complexity" evidence="1">
    <location>
        <begin position="99"/>
        <end position="111"/>
    </location>
</feature>
<evidence type="ECO:0000256" key="1">
    <source>
        <dbReference type="SAM" id="MobiDB-lite"/>
    </source>
</evidence>
<dbReference type="EMBL" id="GL376613">
    <property type="status" value="NOT_ANNOTATED_CDS"/>
    <property type="molecule type" value="Genomic_DNA"/>
</dbReference>
<dbReference type="eggNOG" id="ENOG502SU5C">
    <property type="taxonomic scope" value="Eukaryota"/>
</dbReference>
<dbReference type="OMA" id="WNIGANE"/>
<feature type="compositionally biased region" description="Low complexity" evidence="1">
    <location>
        <begin position="392"/>
        <end position="401"/>
    </location>
</feature>
<dbReference type="EnsemblProtists" id="PYU1_T008357">
    <property type="protein sequence ID" value="PYU1_T008357"/>
    <property type="gene ID" value="PYU1_G008341"/>
</dbReference>
<reference evidence="3" key="3">
    <citation type="submission" date="2015-02" db="UniProtKB">
        <authorList>
            <consortium name="EnsemblProtists"/>
        </authorList>
    </citation>
    <scope>IDENTIFICATION</scope>
    <source>
        <strain evidence="3">DAOM BR144</strain>
    </source>
</reference>